<dbReference type="SUPFAM" id="SSF52172">
    <property type="entry name" value="CheY-like"/>
    <property type="match status" value="1"/>
</dbReference>
<proteinExistence type="predicted"/>
<evidence type="ECO:0000259" key="5">
    <source>
        <dbReference type="PROSITE" id="PS50110"/>
    </source>
</evidence>
<dbReference type="InterPro" id="IPR029016">
    <property type="entry name" value="GAF-like_dom_sf"/>
</dbReference>
<feature type="coiled-coil region" evidence="4">
    <location>
        <begin position="142"/>
        <end position="192"/>
    </location>
</feature>
<keyword evidence="1" id="KW-0808">Transferase</keyword>
<dbReference type="Pfam" id="PF00072">
    <property type="entry name" value="Response_reg"/>
    <property type="match status" value="1"/>
</dbReference>
<dbReference type="PANTHER" id="PTHR45228:SF4">
    <property type="entry name" value="LIPOPROTEIN"/>
    <property type="match status" value="1"/>
</dbReference>
<dbReference type="SUPFAM" id="SSF55781">
    <property type="entry name" value="GAF domain-like"/>
    <property type="match status" value="1"/>
</dbReference>
<evidence type="ECO:0000259" key="6">
    <source>
        <dbReference type="PROSITE" id="PS51832"/>
    </source>
</evidence>
<evidence type="ECO:0000256" key="3">
    <source>
        <dbReference type="PROSITE-ProRule" id="PRU00169"/>
    </source>
</evidence>
<dbReference type="InterPro" id="IPR003607">
    <property type="entry name" value="HD/PDEase_dom"/>
</dbReference>
<dbReference type="Proteomes" id="UP001319827">
    <property type="component" value="Chromosome"/>
</dbReference>
<keyword evidence="3" id="KW-0597">Phosphoprotein</keyword>
<reference evidence="7 8" key="2">
    <citation type="journal article" date="2021" name="Int. J. Syst. Evol. Microbiol.">
        <title>Isolation and Polyphasic Characterization of Desulfuromonas versatilis sp. Nov., an Electrogenic Bacteria Capable of Versatile Metabolism Isolated from a Graphene Oxide-Reducing Enrichment Culture.</title>
        <authorList>
            <person name="Xie L."/>
            <person name="Yoshida N."/>
            <person name="Ishii S."/>
            <person name="Meng L."/>
        </authorList>
    </citation>
    <scope>NUCLEOTIDE SEQUENCE [LARGE SCALE GENOMIC DNA]</scope>
    <source>
        <strain evidence="7 8">NIT-T3</strain>
    </source>
</reference>
<keyword evidence="4" id="KW-0175">Coiled coil</keyword>
<dbReference type="Gene3D" id="3.30.450.40">
    <property type="match status" value="1"/>
</dbReference>
<keyword evidence="2" id="KW-0418">Kinase</keyword>
<gene>
    <name evidence="7" type="ORF">DESUT3_28930</name>
</gene>
<keyword evidence="8" id="KW-1185">Reference proteome</keyword>
<dbReference type="InterPro" id="IPR052020">
    <property type="entry name" value="Cyclic_di-GMP/3'3'-cGAMP_PDE"/>
</dbReference>
<evidence type="ECO:0000256" key="4">
    <source>
        <dbReference type="SAM" id="Coils"/>
    </source>
</evidence>
<dbReference type="CDD" id="cd00077">
    <property type="entry name" value="HDc"/>
    <property type="match status" value="1"/>
</dbReference>
<protein>
    <submittedName>
        <fullName evidence="7">Phosphohydrolase</fullName>
    </submittedName>
</protein>
<evidence type="ECO:0000313" key="7">
    <source>
        <dbReference type="EMBL" id="BCR05824.1"/>
    </source>
</evidence>
<dbReference type="SMART" id="SM00448">
    <property type="entry name" value="REC"/>
    <property type="match status" value="1"/>
</dbReference>
<dbReference type="Pfam" id="PF13487">
    <property type="entry name" value="HD_5"/>
    <property type="match status" value="1"/>
</dbReference>
<organism evidence="7 8">
    <name type="scientific">Desulfuromonas versatilis</name>
    <dbReference type="NCBI Taxonomy" id="2802975"/>
    <lineage>
        <taxon>Bacteria</taxon>
        <taxon>Pseudomonadati</taxon>
        <taxon>Thermodesulfobacteriota</taxon>
        <taxon>Desulfuromonadia</taxon>
        <taxon>Desulfuromonadales</taxon>
        <taxon>Desulfuromonadaceae</taxon>
        <taxon>Desulfuromonas</taxon>
    </lineage>
</organism>
<dbReference type="SMART" id="SM00471">
    <property type="entry name" value="HDc"/>
    <property type="match status" value="1"/>
</dbReference>
<feature type="domain" description="Response regulatory" evidence="5">
    <location>
        <begin position="24"/>
        <end position="138"/>
    </location>
</feature>
<dbReference type="Gene3D" id="3.40.50.2300">
    <property type="match status" value="1"/>
</dbReference>
<dbReference type="InterPro" id="IPR037522">
    <property type="entry name" value="HD_GYP_dom"/>
</dbReference>
<reference evidence="7 8" key="1">
    <citation type="journal article" date="2016" name="C (Basel)">
        <title>Selective Growth of and Electricity Production by Marine Exoelectrogenic Bacteria in Self-Aggregated Hydrogel of Microbially Reduced Graphene Oxide.</title>
        <authorList>
            <person name="Yoshida N."/>
            <person name="Goto Y."/>
            <person name="Miyata Y."/>
        </authorList>
    </citation>
    <scope>NUCLEOTIDE SEQUENCE [LARGE SCALE GENOMIC DNA]</scope>
    <source>
        <strain evidence="7 8">NIT-T3</strain>
    </source>
</reference>
<evidence type="ECO:0000256" key="1">
    <source>
        <dbReference type="ARBA" id="ARBA00022679"/>
    </source>
</evidence>
<dbReference type="PROSITE" id="PS51832">
    <property type="entry name" value="HD_GYP"/>
    <property type="match status" value="1"/>
</dbReference>
<dbReference type="InterPro" id="IPR011006">
    <property type="entry name" value="CheY-like_superfamily"/>
</dbReference>
<evidence type="ECO:0000313" key="8">
    <source>
        <dbReference type="Proteomes" id="UP001319827"/>
    </source>
</evidence>
<sequence length="525" mass="57404">MFMRRDRERTGTCQRATSVDDSQRILVVDDNETVCLLLSELLGDEGYQVTTVTCGGEALEAFCREPFPLVLLDLVLPDMSGTRVLEEIKRSHPQTDAVLITSHGSMETAVEALRLGAADYLTKPFADLGAVSALVRTTFEKRREKELKAQQAEALARRAEQLETAVKRLMGLARINQALNAARDARELQEAAVRFVAAELDAQRVSMMLLDREAGDLEIVASVGLQPFPPEAGRVRLGEGVAGLVAEKGWALRYCTRDPNPGIPTNVHRGYQADAFVSVPLLEADSGGAGRLAMGVLNACNRVNREPFSAEDEEFLATVADQLVLRLNAAHAASREVRESTYQAVLAFAEALDAKDHTTGEHADGMLKFVEPVGRALDLNWQELEILLFGAVLHDIGKIGVPEVILQKPSRLTEEEFAVMKEHCRKGGDIIRGMTFLAPVIPVIEMHHERFDGQGYPFGKAGEQIPVQARIVAVLDAYDAMMADRPYRKGIGKAAAVAELRRGAGSQFDPQVVEAFLKILNAGEQ</sequence>
<dbReference type="InterPro" id="IPR001789">
    <property type="entry name" value="Sig_transdc_resp-reg_receiver"/>
</dbReference>
<dbReference type="PANTHER" id="PTHR45228">
    <property type="entry name" value="CYCLIC DI-GMP PHOSPHODIESTERASE TM_0186-RELATED"/>
    <property type="match status" value="1"/>
</dbReference>
<dbReference type="InterPro" id="IPR003018">
    <property type="entry name" value="GAF"/>
</dbReference>
<name>A0ABM8HUZ9_9BACT</name>
<dbReference type="SMART" id="SM00065">
    <property type="entry name" value="GAF"/>
    <property type="match status" value="1"/>
</dbReference>
<feature type="domain" description="HD-GYP" evidence="6">
    <location>
        <begin position="337"/>
        <end position="525"/>
    </location>
</feature>
<dbReference type="SUPFAM" id="SSF109604">
    <property type="entry name" value="HD-domain/PDEase-like"/>
    <property type="match status" value="1"/>
</dbReference>
<feature type="modified residue" description="4-aspartylphosphate" evidence="3">
    <location>
        <position position="73"/>
    </location>
</feature>
<accession>A0ABM8HUZ9</accession>
<evidence type="ECO:0000256" key="2">
    <source>
        <dbReference type="ARBA" id="ARBA00022777"/>
    </source>
</evidence>
<dbReference type="EMBL" id="AP024355">
    <property type="protein sequence ID" value="BCR05824.1"/>
    <property type="molecule type" value="Genomic_DNA"/>
</dbReference>
<dbReference type="PROSITE" id="PS50110">
    <property type="entry name" value="RESPONSE_REGULATORY"/>
    <property type="match status" value="1"/>
</dbReference>
<dbReference type="Pfam" id="PF01590">
    <property type="entry name" value="GAF"/>
    <property type="match status" value="1"/>
</dbReference>
<dbReference type="Gene3D" id="1.10.3210.10">
    <property type="entry name" value="Hypothetical protein af1432"/>
    <property type="match status" value="1"/>
</dbReference>